<evidence type="ECO:0000313" key="3">
    <source>
        <dbReference type="Proteomes" id="UP000198694"/>
    </source>
</evidence>
<feature type="region of interest" description="Disordered" evidence="1">
    <location>
        <begin position="591"/>
        <end position="611"/>
    </location>
</feature>
<dbReference type="STRING" id="407036.SAMN05216243_0532"/>
<protein>
    <recommendedName>
        <fullName evidence="4">Hook-length control protein FliK</fullName>
    </recommendedName>
</protein>
<dbReference type="AlphaFoldDB" id="A0A1G8W4V5"/>
<evidence type="ECO:0008006" key="4">
    <source>
        <dbReference type="Google" id="ProtNLM"/>
    </source>
</evidence>
<reference evidence="2 3" key="1">
    <citation type="submission" date="2016-10" db="EMBL/GenBank/DDBJ databases">
        <authorList>
            <person name="de Groot N.N."/>
        </authorList>
    </citation>
    <scope>NUCLEOTIDE SEQUENCE [LARGE SCALE GENOMIC DNA]</scope>
    <source>
        <strain evidence="2 3">CGMCC 1.6502</strain>
    </source>
</reference>
<dbReference type="Proteomes" id="UP000198694">
    <property type="component" value="Unassembled WGS sequence"/>
</dbReference>
<organism evidence="2 3">
    <name type="scientific">Sediminibacillus albus</name>
    <dbReference type="NCBI Taxonomy" id="407036"/>
    <lineage>
        <taxon>Bacteria</taxon>
        <taxon>Bacillati</taxon>
        <taxon>Bacillota</taxon>
        <taxon>Bacilli</taxon>
        <taxon>Bacillales</taxon>
        <taxon>Bacillaceae</taxon>
        <taxon>Sediminibacillus</taxon>
    </lineage>
</organism>
<dbReference type="RefSeq" id="WP_093210777.1">
    <property type="nucleotide sequence ID" value="NZ_FNFL01000001.1"/>
</dbReference>
<evidence type="ECO:0000313" key="2">
    <source>
        <dbReference type="EMBL" id="SDJ72765.1"/>
    </source>
</evidence>
<evidence type="ECO:0000256" key="1">
    <source>
        <dbReference type="SAM" id="MobiDB-lite"/>
    </source>
</evidence>
<feature type="compositionally biased region" description="Basic and acidic residues" evidence="1">
    <location>
        <begin position="600"/>
        <end position="611"/>
    </location>
</feature>
<keyword evidence="3" id="KW-1185">Reference proteome</keyword>
<dbReference type="OrthoDB" id="2351076at2"/>
<gene>
    <name evidence="2" type="ORF">SAMN05216243_0532</name>
</gene>
<dbReference type="EMBL" id="FNFL01000001">
    <property type="protein sequence ID" value="SDJ72765.1"/>
    <property type="molecule type" value="Genomic_DNA"/>
</dbReference>
<name>A0A1G8W4V5_9BACI</name>
<sequence length="611" mass="68341">MAGTNPAASKLFDTLHNKMPAQQSLSLKPGQILAGKVLKLYPDQKASIQLGNQQMVAQLEAPLTVKDNYWFQVQSVGQFIRLKILSNRPADQSKQAISKLFEELGLKETKTRSALLRQLLIDKIPFQKESLGEAFKLLEGSIDKQTARQIIMQMFHRKLPVTPSVYKAVKAINENAFGDLLSTVQSNIKASGTPTANQAALAGKISQFTFQEGNSLDVQLRNQIIKEVNQEKQVIFQLLKKTEMLPSTVRFADWQENWRSWQNSQSASTVPPFTLQGKETQWLSNIEQLQLMQLPENSKQAVAELLQLSDKLAKSSLTANEQQRLAGLQMQILKEAGNKAFPLTDGQKETIRQSAQTASISREAVQLLKSIADKQLSPSIAAALSEITAGSIEGQKQLASNPKQYFLAKLEQIFQGSGINHEYELAKANLDNLQSKDHSLKSLLLQSIQDSTSSGKGIEKLDTLLHFLNGIQLTNQQEAGNFLQINLQLPGDKIGMKKDISIDIEGQKDESGKINPDFCHILFYLDLEKMEETVVDMNIQKRMVSITVYNNNEQLDRLFSFFKPALQQGLKNLDYHLSSVQLKPLESNSKELSMIQSDTGNDRKQGVDYRI</sequence>
<accession>A0A1G8W4V5</accession>
<proteinExistence type="predicted"/>